<dbReference type="STRING" id="765915.A0A1Y2H4Q2"/>
<feature type="domain" description="ABC1 atypical kinase-like" evidence="2">
    <location>
        <begin position="158"/>
        <end position="317"/>
    </location>
</feature>
<feature type="domain" description="ABC1 atypical kinase-like" evidence="2">
    <location>
        <begin position="427"/>
        <end position="509"/>
    </location>
</feature>
<feature type="region of interest" description="Disordered" evidence="1">
    <location>
        <begin position="338"/>
        <end position="365"/>
    </location>
</feature>
<dbReference type="AlphaFoldDB" id="A0A1Y2H4Q2"/>
<dbReference type="InterPro" id="IPR051130">
    <property type="entry name" value="Mito_struct-func_regulator"/>
</dbReference>
<dbReference type="SUPFAM" id="SSF56112">
    <property type="entry name" value="Protein kinase-like (PK-like)"/>
    <property type="match status" value="1"/>
</dbReference>
<evidence type="ECO:0000313" key="3">
    <source>
        <dbReference type="EMBL" id="ORZ29529.1"/>
    </source>
</evidence>
<keyword evidence="4" id="KW-1185">Reference proteome</keyword>
<evidence type="ECO:0000259" key="2">
    <source>
        <dbReference type="Pfam" id="PF03109"/>
    </source>
</evidence>
<dbReference type="Pfam" id="PF03109">
    <property type="entry name" value="ABC1"/>
    <property type="match status" value="2"/>
</dbReference>
<dbReference type="CDD" id="cd05121">
    <property type="entry name" value="ABC1_ADCK3-like"/>
    <property type="match status" value="1"/>
</dbReference>
<comment type="caution">
    <text evidence="3">The sequence shown here is derived from an EMBL/GenBank/DDBJ whole genome shotgun (WGS) entry which is preliminary data.</text>
</comment>
<feature type="compositionally biased region" description="Low complexity" evidence="1">
    <location>
        <begin position="348"/>
        <end position="365"/>
    </location>
</feature>
<dbReference type="InterPro" id="IPR011009">
    <property type="entry name" value="Kinase-like_dom_sf"/>
</dbReference>
<proteinExistence type="predicted"/>
<dbReference type="PANTHER" id="PTHR43173:SF34">
    <property type="entry name" value="ABC1 ATYPICAL KINASE-LIKE DOMAIN-CONTAINING PROTEIN"/>
    <property type="match status" value="1"/>
</dbReference>
<dbReference type="EMBL" id="MCFL01000162">
    <property type="protein sequence ID" value="ORZ29529.1"/>
    <property type="molecule type" value="Genomic_DNA"/>
</dbReference>
<dbReference type="Proteomes" id="UP000193411">
    <property type="component" value="Unassembled WGS sequence"/>
</dbReference>
<name>A0A1Y2H4Q2_9FUNG</name>
<reference evidence="3 4" key="1">
    <citation type="submission" date="2016-07" db="EMBL/GenBank/DDBJ databases">
        <title>Pervasive Adenine N6-methylation of Active Genes in Fungi.</title>
        <authorList>
            <consortium name="DOE Joint Genome Institute"/>
            <person name="Mondo S.J."/>
            <person name="Dannebaum R.O."/>
            <person name="Kuo R.C."/>
            <person name="Labutti K."/>
            <person name="Haridas S."/>
            <person name="Kuo A."/>
            <person name="Salamov A."/>
            <person name="Ahrendt S.R."/>
            <person name="Lipzen A."/>
            <person name="Sullivan W."/>
            <person name="Andreopoulos W.B."/>
            <person name="Clum A."/>
            <person name="Lindquist E."/>
            <person name="Daum C."/>
            <person name="Ramamoorthy G.K."/>
            <person name="Gryganskyi A."/>
            <person name="Culley D."/>
            <person name="Magnuson J.K."/>
            <person name="James T.Y."/>
            <person name="O'Malley M.A."/>
            <person name="Stajich J.E."/>
            <person name="Spatafora J.W."/>
            <person name="Visel A."/>
            <person name="Grigoriev I.V."/>
        </authorList>
    </citation>
    <scope>NUCLEOTIDE SEQUENCE [LARGE SCALE GENOMIC DNA]</scope>
    <source>
        <strain evidence="3 4">PL171</strain>
    </source>
</reference>
<gene>
    <name evidence="3" type="ORF">BCR44DRAFT_1449608</name>
</gene>
<dbReference type="OrthoDB" id="427480at2759"/>
<organism evidence="3 4">
    <name type="scientific">Catenaria anguillulae PL171</name>
    <dbReference type="NCBI Taxonomy" id="765915"/>
    <lineage>
        <taxon>Eukaryota</taxon>
        <taxon>Fungi</taxon>
        <taxon>Fungi incertae sedis</taxon>
        <taxon>Blastocladiomycota</taxon>
        <taxon>Blastocladiomycetes</taxon>
        <taxon>Blastocladiales</taxon>
        <taxon>Catenariaceae</taxon>
        <taxon>Catenaria</taxon>
    </lineage>
</organism>
<dbReference type="InterPro" id="IPR004147">
    <property type="entry name" value="ABC1_dom"/>
</dbReference>
<protein>
    <submittedName>
        <fullName evidence="3">ABC1 family-domain-containing protein</fullName>
    </submittedName>
</protein>
<dbReference type="PANTHER" id="PTHR43173">
    <property type="entry name" value="ABC1 FAMILY PROTEIN"/>
    <property type="match status" value="1"/>
</dbReference>
<evidence type="ECO:0000256" key="1">
    <source>
        <dbReference type="SAM" id="MobiDB-lite"/>
    </source>
</evidence>
<evidence type="ECO:0000313" key="4">
    <source>
        <dbReference type="Proteomes" id="UP000193411"/>
    </source>
</evidence>
<sequence>MFTATLLRNARAQLSGPSPAWKLGLNRQTVKFASSLMLRSTADASIIYGGVTAYKYHVMQDPDTIDTVHGLQRQYKFYSTALPILAHYKGVEWQLDWNNATQDERDVRFDELHDMYAPAAVDLVLGLRGLYVKIGQVAASRQDMLPEQYRKALSVCLDSVPPIETDQALAVTEKALGRPIHQVFSEFDPVPIGVASISQVHRARLKGSNEDVVVKIQLPGIEKMFQLDFLTMRQFVALAQPEQMPFMKELEKQFLSEFDFSRETWALQTVREQMQESGLLADGRIRIPRVFPELCNRDVVVMEYLPGVQLSQAMMSHYEKLAKAMGVDVKVLMQKPPVARSDSKPDSSKNPFAPPSSSSSSSSAGAVVPYSPPVGHIARFKAAIAIATFALQEWVYFFKRTFVHAWNSSIGTSRPSMQIAVHDDLIDLDGNELEQLLFRVHGEQLLIHGLFNGDPHPGNILLSHSQRDGSPVLGLIDYGQVKQLTDEQRRSIARMVVAVAEKDRAQIVREVKAMGVTSKNNLDDTFLLLGTFMFGTDENHLGTSLTCLPQTQPLQIQEYFTVTDPLIDMPGWFTFPMRMTLILRGLGMFLTPGHSPNPSQLWRPIAERALAATPST</sequence>
<accession>A0A1Y2H4Q2</accession>